<dbReference type="EMBL" id="JH431820">
    <property type="status" value="NOT_ANNOTATED_CDS"/>
    <property type="molecule type" value="Genomic_DNA"/>
</dbReference>
<keyword evidence="15" id="KW-1185">Reference proteome</keyword>
<protein>
    <recommendedName>
        <fullName evidence="5">Evolutionarily conserved signaling intermediate in Toll pathway, mitochondrial</fullName>
    </recommendedName>
</protein>
<keyword evidence="8" id="KW-0391">Immunity</keyword>
<keyword evidence="11" id="KW-0539">Nucleus</keyword>
<evidence type="ECO:0000256" key="10">
    <source>
        <dbReference type="ARBA" id="ARBA00023128"/>
    </source>
</evidence>
<keyword evidence="10" id="KW-0496">Mitochondrion</keyword>
<dbReference type="PANTHER" id="PTHR13113">
    <property type="entry name" value="ECSIT EVOLUTIONARILY CONSERVED SIGNALING INTERMEDIATE IN TOLL PATHWAYS"/>
    <property type="match status" value="1"/>
</dbReference>
<evidence type="ECO:0000256" key="2">
    <source>
        <dbReference type="ARBA" id="ARBA00004173"/>
    </source>
</evidence>
<evidence type="ECO:0000256" key="7">
    <source>
        <dbReference type="ARBA" id="ARBA00022588"/>
    </source>
</evidence>
<evidence type="ECO:0000256" key="11">
    <source>
        <dbReference type="ARBA" id="ARBA00023242"/>
    </source>
</evidence>
<dbReference type="GO" id="GO:0005634">
    <property type="term" value="C:nucleus"/>
    <property type="evidence" value="ECO:0007669"/>
    <property type="project" value="UniProtKB-SubCell"/>
</dbReference>
<dbReference type="InterPro" id="IPR046448">
    <property type="entry name" value="ECSIT_N"/>
</dbReference>
<dbReference type="SMART" id="SM01284">
    <property type="entry name" value="ECSIT_Cterm"/>
    <property type="match status" value="1"/>
</dbReference>
<dbReference type="STRING" id="126957.T1J3B0"/>
<accession>T1J3B0</accession>
<dbReference type="PANTHER" id="PTHR13113:SF1">
    <property type="entry name" value="EVOLUTIONARILY CONSERVED SIGNALING INTERMEDIATE IN TOLL PATHWAY, MITOCHONDRIAL"/>
    <property type="match status" value="1"/>
</dbReference>
<feature type="domain" description="ECSIT C-terminal" evidence="13">
    <location>
        <begin position="264"/>
        <end position="388"/>
    </location>
</feature>
<dbReference type="Proteomes" id="UP000014500">
    <property type="component" value="Unassembled WGS sequence"/>
</dbReference>
<dbReference type="GO" id="GO:0005739">
    <property type="term" value="C:mitochondrion"/>
    <property type="evidence" value="ECO:0007669"/>
    <property type="project" value="UniProtKB-SubCell"/>
</dbReference>
<dbReference type="Pfam" id="PF06239">
    <property type="entry name" value="ECSIT_N"/>
    <property type="match status" value="1"/>
</dbReference>
<dbReference type="InterPro" id="IPR010418">
    <property type="entry name" value="ECSIT"/>
</dbReference>
<name>T1J3B0_STRMM</name>
<feature type="region of interest" description="Disordered" evidence="12">
    <location>
        <begin position="397"/>
        <end position="420"/>
    </location>
</feature>
<organism evidence="14 15">
    <name type="scientific">Strigamia maritima</name>
    <name type="common">European centipede</name>
    <name type="synonym">Geophilus maritimus</name>
    <dbReference type="NCBI Taxonomy" id="126957"/>
    <lineage>
        <taxon>Eukaryota</taxon>
        <taxon>Metazoa</taxon>
        <taxon>Ecdysozoa</taxon>
        <taxon>Arthropoda</taxon>
        <taxon>Myriapoda</taxon>
        <taxon>Chilopoda</taxon>
        <taxon>Pleurostigmophora</taxon>
        <taxon>Geophilomorpha</taxon>
        <taxon>Linotaeniidae</taxon>
        <taxon>Strigamia</taxon>
    </lineage>
</organism>
<reference evidence="15" key="1">
    <citation type="submission" date="2011-05" db="EMBL/GenBank/DDBJ databases">
        <authorList>
            <person name="Richards S.R."/>
            <person name="Qu J."/>
            <person name="Jiang H."/>
            <person name="Jhangiani S.N."/>
            <person name="Agravi P."/>
            <person name="Goodspeed R."/>
            <person name="Gross S."/>
            <person name="Mandapat C."/>
            <person name="Jackson L."/>
            <person name="Mathew T."/>
            <person name="Pu L."/>
            <person name="Thornton R."/>
            <person name="Saada N."/>
            <person name="Wilczek-Boney K.B."/>
            <person name="Lee S."/>
            <person name="Kovar C."/>
            <person name="Wu Y."/>
            <person name="Scherer S.E."/>
            <person name="Worley K.C."/>
            <person name="Muzny D.M."/>
            <person name="Gibbs R."/>
        </authorList>
    </citation>
    <scope>NUCLEOTIDE SEQUENCE</scope>
    <source>
        <strain evidence="15">Brora</strain>
    </source>
</reference>
<comment type="similarity">
    <text evidence="4">Belongs to the ECSIT family.</text>
</comment>
<dbReference type="EnsemblMetazoa" id="SMAR008072-RA">
    <property type="protein sequence ID" value="SMAR008072-PA"/>
    <property type="gene ID" value="SMAR008072"/>
</dbReference>
<reference evidence="14" key="2">
    <citation type="submission" date="2015-02" db="UniProtKB">
        <authorList>
            <consortium name="EnsemblMetazoa"/>
        </authorList>
    </citation>
    <scope>IDENTIFICATION</scope>
</reference>
<comment type="subcellular location">
    <subcellularLocation>
        <location evidence="3">Cytoplasm</location>
    </subcellularLocation>
    <subcellularLocation>
        <location evidence="2">Mitochondrion</location>
    </subcellularLocation>
    <subcellularLocation>
        <location evidence="1">Nucleus</location>
    </subcellularLocation>
</comment>
<dbReference type="Pfam" id="PF14784">
    <property type="entry name" value="ECSIT_C"/>
    <property type="match status" value="1"/>
</dbReference>
<evidence type="ECO:0000259" key="13">
    <source>
        <dbReference type="SMART" id="SM01284"/>
    </source>
</evidence>
<dbReference type="HOGENOM" id="CLU_046917_1_0_1"/>
<evidence type="ECO:0000256" key="3">
    <source>
        <dbReference type="ARBA" id="ARBA00004496"/>
    </source>
</evidence>
<evidence type="ECO:0000256" key="12">
    <source>
        <dbReference type="SAM" id="MobiDB-lite"/>
    </source>
</evidence>
<dbReference type="OMA" id="GPFHIWL"/>
<evidence type="ECO:0000313" key="15">
    <source>
        <dbReference type="Proteomes" id="UP000014500"/>
    </source>
</evidence>
<dbReference type="AlphaFoldDB" id="T1J3B0"/>
<evidence type="ECO:0000256" key="8">
    <source>
        <dbReference type="ARBA" id="ARBA00022859"/>
    </source>
</evidence>
<dbReference type="GO" id="GO:0007178">
    <property type="term" value="P:cell surface receptor protein serine/threonine kinase signaling pathway"/>
    <property type="evidence" value="ECO:0007669"/>
    <property type="project" value="TreeGrafter"/>
</dbReference>
<evidence type="ECO:0000256" key="1">
    <source>
        <dbReference type="ARBA" id="ARBA00004123"/>
    </source>
</evidence>
<evidence type="ECO:0000256" key="6">
    <source>
        <dbReference type="ARBA" id="ARBA00022490"/>
    </source>
</evidence>
<dbReference type="GO" id="GO:0045087">
    <property type="term" value="P:innate immune response"/>
    <property type="evidence" value="ECO:0007669"/>
    <property type="project" value="UniProtKB-KW"/>
</dbReference>
<keyword evidence="6" id="KW-0963">Cytoplasm</keyword>
<evidence type="ECO:0000256" key="5">
    <source>
        <dbReference type="ARBA" id="ARBA00019998"/>
    </source>
</evidence>
<evidence type="ECO:0000256" key="9">
    <source>
        <dbReference type="ARBA" id="ARBA00022946"/>
    </source>
</evidence>
<proteinExistence type="inferred from homology"/>
<keyword evidence="7" id="KW-0399">Innate immunity</keyword>
<dbReference type="eggNOG" id="KOG3941">
    <property type="taxonomic scope" value="Eukaryota"/>
</dbReference>
<evidence type="ECO:0000313" key="14">
    <source>
        <dbReference type="EnsemblMetazoa" id="SMAR008072-PA"/>
    </source>
</evidence>
<keyword evidence="9" id="KW-0809">Transit peptide</keyword>
<sequence>MNLGLRKVAFNISTKFNVTVRNFSHIHLNKCHPQLKHCLRTSTSARNDQCMKIHTSCQRLAKQQSDSEQKTLVIRGTYFESIKDKNRKTFQDAIKIFKNRGRRGYVEFIYAAMAHMEEFGVQRDLETYKQLMDVFPKGVLIPRGPWEVEFMHYPKQQYCAIDLLDDMEMNGVMPDRDMKDIILAAFGNKSFPIRKFMRMMYWMPKFKNLSPWPIPFPLPEAPIELAKIAMRRISSVDLETELNVFQTKDLEDSIDDTWIVSVQSPAQKELVADCKENIPVYVEGVFLVCLKYRMINYFILRADAKPAPTFITKEELDDVSDIPVFWGTEEPKPASLCVIPSIHEQDDGTILAMCATGTSSRDSVLSWIRFLQNENPRLAKIPILFKLRAPSTDLVIKEDEDDESKPKWKPAVNQGPELIM</sequence>
<dbReference type="InterPro" id="IPR029342">
    <property type="entry name" value="ECIST_C"/>
</dbReference>
<evidence type="ECO:0000256" key="4">
    <source>
        <dbReference type="ARBA" id="ARBA00007674"/>
    </source>
</evidence>
<dbReference type="PhylomeDB" id="T1J3B0"/>